<feature type="region of interest" description="Disordered" evidence="1">
    <location>
        <begin position="1"/>
        <end position="51"/>
    </location>
</feature>
<keyword evidence="3" id="KW-1185">Reference proteome</keyword>
<dbReference type="AlphaFoldDB" id="A0A9Q1B1W7"/>
<gene>
    <name evidence="2" type="ORF">JRQ81_015594</name>
</gene>
<evidence type="ECO:0000313" key="2">
    <source>
        <dbReference type="EMBL" id="KAJ7329420.1"/>
    </source>
</evidence>
<evidence type="ECO:0000256" key="1">
    <source>
        <dbReference type="SAM" id="MobiDB-lite"/>
    </source>
</evidence>
<dbReference type="OrthoDB" id="9050411at2759"/>
<accession>A0A9Q1B1W7</accession>
<proteinExistence type="predicted"/>
<sequence>MAPDSPASMDCPIPSEDYGSENDLQLSPPLSPPNLAMPDSDVADNQSPSPEEDLRLYSQTINKVAKVMGLQVEQPDTDDTCNLFGHLKKNRAPPLRLGFIPSLLKRSKSAFNTPSSMPHAQAYRSSLQDSWHVADMAAKQIATGVYLHRRAWLHTETIMDDAQNRIEDSPFDGERLFAATTDELLDIIFKKRKMAHSYLYQGNQTRPMAS</sequence>
<protein>
    <submittedName>
        <fullName evidence="2">Uncharacterized protein</fullName>
    </submittedName>
</protein>
<name>A0A9Q1B1W7_9SAUR</name>
<comment type="caution">
    <text evidence="2">The sequence shown here is derived from an EMBL/GenBank/DDBJ whole genome shotgun (WGS) entry which is preliminary data.</text>
</comment>
<evidence type="ECO:0000313" key="3">
    <source>
        <dbReference type="Proteomes" id="UP001142489"/>
    </source>
</evidence>
<dbReference type="EMBL" id="JAPFRF010000006">
    <property type="protein sequence ID" value="KAJ7329420.1"/>
    <property type="molecule type" value="Genomic_DNA"/>
</dbReference>
<dbReference type="Proteomes" id="UP001142489">
    <property type="component" value="Unassembled WGS sequence"/>
</dbReference>
<organism evidence="2 3">
    <name type="scientific">Phrynocephalus forsythii</name>
    <dbReference type="NCBI Taxonomy" id="171643"/>
    <lineage>
        <taxon>Eukaryota</taxon>
        <taxon>Metazoa</taxon>
        <taxon>Chordata</taxon>
        <taxon>Craniata</taxon>
        <taxon>Vertebrata</taxon>
        <taxon>Euteleostomi</taxon>
        <taxon>Lepidosauria</taxon>
        <taxon>Squamata</taxon>
        <taxon>Bifurcata</taxon>
        <taxon>Unidentata</taxon>
        <taxon>Episquamata</taxon>
        <taxon>Toxicofera</taxon>
        <taxon>Iguania</taxon>
        <taxon>Acrodonta</taxon>
        <taxon>Agamidae</taxon>
        <taxon>Agaminae</taxon>
        <taxon>Phrynocephalus</taxon>
    </lineage>
</organism>
<reference evidence="2" key="1">
    <citation type="journal article" date="2023" name="DNA Res.">
        <title>Chromosome-level genome assembly of Phrynocephalus forsythii using third-generation DNA sequencing and Hi-C analysis.</title>
        <authorList>
            <person name="Qi Y."/>
            <person name="Zhao W."/>
            <person name="Zhao Y."/>
            <person name="Niu C."/>
            <person name="Cao S."/>
            <person name="Zhang Y."/>
        </authorList>
    </citation>
    <scope>NUCLEOTIDE SEQUENCE</scope>
    <source>
        <tissue evidence="2">Muscle</tissue>
    </source>
</reference>